<feature type="transmembrane region" description="Helical" evidence="7">
    <location>
        <begin position="95"/>
        <end position="114"/>
    </location>
</feature>
<comment type="similarity">
    <text evidence="2">Belongs to the UPF0126 family.</text>
</comment>
<feature type="domain" description="Glycine transporter" evidence="8">
    <location>
        <begin position="98"/>
        <end position="170"/>
    </location>
</feature>
<dbReference type="InterPro" id="IPR005115">
    <property type="entry name" value="Gly_transporter"/>
</dbReference>
<evidence type="ECO:0000259" key="8">
    <source>
        <dbReference type="Pfam" id="PF03458"/>
    </source>
</evidence>
<evidence type="ECO:0000256" key="3">
    <source>
        <dbReference type="ARBA" id="ARBA00022475"/>
    </source>
</evidence>
<reference evidence="9 10" key="1">
    <citation type="submission" date="2023-11" db="EMBL/GenBank/DDBJ databases">
        <title>Coraliomargarita sp. nov., isolated from marine algae.</title>
        <authorList>
            <person name="Lee J.K."/>
            <person name="Baek J.H."/>
            <person name="Kim J.M."/>
            <person name="Choi D.G."/>
            <person name="Jeon C.O."/>
        </authorList>
    </citation>
    <scope>NUCLEOTIDE SEQUENCE [LARGE SCALE GENOMIC DNA]</scope>
    <source>
        <strain evidence="9 10">J2-16</strain>
    </source>
</reference>
<dbReference type="Pfam" id="PF03458">
    <property type="entry name" value="Gly_transporter"/>
    <property type="match status" value="2"/>
</dbReference>
<dbReference type="EMBL" id="CP138858">
    <property type="protein sequence ID" value="WPJ97521.1"/>
    <property type="molecule type" value="Genomic_DNA"/>
</dbReference>
<sequence>MDPIQVQGMLEYWDYLGTFVFCVSGAIAGRQHQMDWFGMFIVALVTGTGGGLLRSIMLGDLPPAFLTNPAYFILAVSAVMVALHGTNSWQKITRIVSIIDALGLGIFLVTGMRIAQSYGLAGWAAIAIGVVSATFGGLLRDVLRNEVPLVLRKEIYATACIIGGLALLGFDYANFNETVSLLLTSLIVVVIRLVAIHYAINLPR</sequence>
<dbReference type="PANTHER" id="PTHR30506">
    <property type="entry name" value="INNER MEMBRANE PROTEIN"/>
    <property type="match status" value="1"/>
</dbReference>
<evidence type="ECO:0000256" key="2">
    <source>
        <dbReference type="ARBA" id="ARBA00008193"/>
    </source>
</evidence>
<proteinExistence type="inferred from homology"/>
<gene>
    <name evidence="9" type="ORF">SH580_07335</name>
</gene>
<dbReference type="PANTHER" id="PTHR30506:SF3">
    <property type="entry name" value="UPF0126 INNER MEMBRANE PROTEIN YADS-RELATED"/>
    <property type="match status" value="1"/>
</dbReference>
<keyword evidence="6 7" id="KW-0472">Membrane</keyword>
<evidence type="ECO:0000256" key="1">
    <source>
        <dbReference type="ARBA" id="ARBA00004651"/>
    </source>
</evidence>
<dbReference type="RefSeq" id="WP_319834363.1">
    <property type="nucleotide sequence ID" value="NZ_CP138858.1"/>
</dbReference>
<keyword evidence="5 7" id="KW-1133">Transmembrane helix</keyword>
<accession>A0ABZ0RQY3</accession>
<feature type="domain" description="Glycine transporter" evidence="8">
    <location>
        <begin position="12"/>
        <end position="83"/>
    </location>
</feature>
<evidence type="ECO:0000256" key="5">
    <source>
        <dbReference type="ARBA" id="ARBA00022989"/>
    </source>
</evidence>
<feature type="transmembrane region" description="Helical" evidence="7">
    <location>
        <begin position="179"/>
        <end position="200"/>
    </location>
</feature>
<evidence type="ECO:0000256" key="4">
    <source>
        <dbReference type="ARBA" id="ARBA00022692"/>
    </source>
</evidence>
<dbReference type="Proteomes" id="UP001324993">
    <property type="component" value="Chromosome"/>
</dbReference>
<protein>
    <submittedName>
        <fullName evidence="9">Trimeric intracellular cation channel family protein</fullName>
    </submittedName>
</protein>
<comment type="subcellular location">
    <subcellularLocation>
        <location evidence="1">Cell membrane</location>
        <topology evidence="1">Multi-pass membrane protein</topology>
    </subcellularLocation>
</comment>
<keyword evidence="4 7" id="KW-0812">Transmembrane</keyword>
<feature type="transmembrane region" description="Helical" evidence="7">
    <location>
        <begin position="36"/>
        <end position="57"/>
    </location>
</feature>
<feature type="transmembrane region" description="Helical" evidence="7">
    <location>
        <begin position="155"/>
        <end position="173"/>
    </location>
</feature>
<evidence type="ECO:0000313" key="9">
    <source>
        <dbReference type="EMBL" id="WPJ97521.1"/>
    </source>
</evidence>
<feature type="transmembrane region" description="Helical" evidence="7">
    <location>
        <begin position="120"/>
        <end position="143"/>
    </location>
</feature>
<evidence type="ECO:0000256" key="7">
    <source>
        <dbReference type="SAM" id="Phobius"/>
    </source>
</evidence>
<feature type="transmembrane region" description="Helical" evidence="7">
    <location>
        <begin position="12"/>
        <end position="29"/>
    </location>
</feature>
<keyword evidence="3" id="KW-1003">Cell membrane</keyword>
<evidence type="ECO:0000256" key="6">
    <source>
        <dbReference type="ARBA" id="ARBA00023136"/>
    </source>
</evidence>
<evidence type="ECO:0000313" key="10">
    <source>
        <dbReference type="Proteomes" id="UP001324993"/>
    </source>
</evidence>
<organism evidence="9 10">
    <name type="scientific">Coraliomargarita algicola</name>
    <dbReference type="NCBI Taxonomy" id="3092156"/>
    <lineage>
        <taxon>Bacteria</taxon>
        <taxon>Pseudomonadati</taxon>
        <taxon>Verrucomicrobiota</taxon>
        <taxon>Opitutia</taxon>
        <taxon>Puniceicoccales</taxon>
        <taxon>Coraliomargaritaceae</taxon>
        <taxon>Coraliomargarita</taxon>
    </lineage>
</organism>
<feature type="transmembrane region" description="Helical" evidence="7">
    <location>
        <begin position="63"/>
        <end position="83"/>
    </location>
</feature>
<keyword evidence="10" id="KW-1185">Reference proteome</keyword>
<name>A0ABZ0RQY3_9BACT</name>